<evidence type="ECO:0000256" key="1">
    <source>
        <dbReference type="ARBA" id="ARBA00003279"/>
    </source>
</evidence>
<evidence type="ECO:0000256" key="9">
    <source>
        <dbReference type="SAM" id="Phobius"/>
    </source>
</evidence>
<dbReference type="Proteomes" id="UP000321058">
    <property type="component" value="Unassembled WGS sequence"/>
</dbReference>
<feature type="transmembrane region" description="Helical" evidence="9">
    <location>
        <begin position="228"/>
        <end position="252"/>
    </location>
</feature>
<feature type="transmembrane region" description="Helical" evidence="9">
    <location>
        <begin position="145"/>
        <end position="169"/>
    </location>
</feature>
<comment type="caution">
    <text evidence="11">The sequence shown here is derived from an EMBL/GenBank/DDBJ whole genome shotgun (WGS) entry which is preliminary data.</text>
</comment>
<evidence type="ECO:0000256" key="8">
    <source>
        <dbReference type="ARBA" id="ARBA00023136"/>
    </source>
</evidence>
<feature type="transmembrane region" description="Helical" evidence="9">
    <location>
        <begin position="287"/>
        <end position="311"/>
    </location>
</feature>
<dbReference type="InterPro" id="IPR020846">
    <property type="entry name" value="MFS_dom"/>
</dbReference>
<proteinExistence type="inferred from homology"/>
<dbReference type="PANTHER" id="PTHR23517">
    <property type="entry name" value="RESISTANCE PROTEIN MDTM, PUTATIVE-RELATED-RELATED"/>
    <property type="match status" value="1"/>
</dbReference>
<feature type="transmembrane region" description="Helical" evidence="9">
    <location>
        <begin position="120"/>
        <end position="139"/>
    </location>
</feature>
<dbReference type="EMBL" id="BKAJ01000268">
    <property type="protein sequence ID" value="GEP61885.1"/>
    <property type="molecule type" value="Genomic_DNA"/>
</dbReference>
<evidence type="ECO:0000256" key="4">
    <source>
        <dbReference type="ARBA" id="ARBA00022448"/>
    </source>
</evidence>
<name>A0A512NSH0_9HYPH</name>
<feature type="transmembrane region" description="Helical" evidence="9">
    <location>
        <begin position="323"/>
        <end position="345"/>
    </location>
</feature>
<protein>
    <submittedName>
        <fullName evidence="11">Tetracycline resistance MFS efflux pump</fullName>
    </submittedName>
</protein>
<dbReference type="CDD" id="cd17325">
    <property type="entry name" value="MFS_MdtG_SLC18_like"/>
    <property type="match status" value="1"/>
</dbReference>
<feature type="transmembrane region" description="Helical" evidence="9">
    <location>
        <begin position="351"/>
        <end position="372"/>
    </location>
</feature>
<evidence type="ECO:0000256" key="7">
    <source>
        <dbReference type="ARBA" id="ARBA00022989"/>
    </source>
</evidence>
<dbReference type="InterPro" id="IPR050171">
    <property type="entry name" value="MFS_Transporters"/>
</dbReference>
<organism evidence="11 12">
    <name type="scientific">Reyranella soli</name>
    <dbReference type="NCBI Taxonomy" id="1230389"/>
    <lineage>
        <taxon>Bacteria</taxon>
        <taxon>Pseudomonadati</taxon>
        <taxon>Pseudomonadota</taxon>
        <taxon>Alphaproteobacteria</taxon>
        <taxon>Hyphomicrobiales</taxon>
        <taxon>Reyranellaceae</taxon>
        <taxon>Reyranella</taxon>
    </lineage>
</organism>
<evidence type="ECO:0000259" key="10">
    <source>
        <dbReference type="PROSITE" id="PS50850"/>
    </source>
</evidence>
<feature type="transmembrane region" description="Helical" evidence="9">
    <location>
        <begin position="30"/>
        <end position="51"/>
    </location>
</feature>
<keyword evidence="4" id="KW-0813">Transport</keyword>
<dbReference type="Pfam" id="PF07690">
    <property type="entry name" value="MFS_1"/>
    <property type="match status" value="1"/>
</dbReference>
<dbReference type="InterPro" id="IPR001958">
    <property type="entry name" value="Tet-R_TetA/multi-R_MdtG-like"/>
</dbReference>
<accession>A0A512NSH0</accession>
<comment type="function">
    <text evidence="1">Resistance to tetracycline by an active tetracycline efflux. This is an energy-dependent process that decreases the accumulation of the antibiotic in whole cells. This protein functions as a metal-tetracycline/H(+) antiporter.</text>
</comment>
<feature type="transmembrane region" description="Helical" evidence="9">
    <location>
        <begin position="264"/>
        <end position="281"/>
    </location>
</feature>
<dbReference type="Gene3D" id="1.20.1250.20">
    <property type="entry name" value="MFS general substrate transporter like domains"/>
    <property type="match status" value="1"/>
</dbReference>
<feature type="transmembrane region" description="Helical" evidence="9">
    <location>
        <begin position="88"/>
        <end position="108"/>
    </location>
</feature>
<dbReference type="PROSITE" id="PS00216">
    <property type="entry name" value="SUGAR_TRANSPORT_1"/>
    <property type="match status" value="1"/>
</dbReference>
<feature type="transmembrane region" description="Helical" evidence="9">
    <location>
        <begin position="63"/>
        <end position="82"/>
    </location>
</feature>
<evidence type="ECO:0000313" key="12">
    <source>
        <dbReference type="Proteomes" id="UP000321058"/>
    </source>
</evidence>
<reference evidence="11 12" key="1">
    <citation type="submission" date="2019-07" db="EMBL/GenBank/DDBJ databases">
        <title>Whole genome shotgun sequence of Reyranella soli NBRC 108950.</title>
        <authorList>
            <person name="Hosoyama A."/>
            <person name="Uohara A."/>
            <person name="Ohji S."/>
            <person name="Ichikawa N."/>
        </authorList>
    </citation>
    <scope>NUCLEOTIDE SEQUENCE [LARGE SCALE GENOMIC DNA]</scope>
    <source>
        <strain evidence="11 12">NBRC 108950</strain>
    </source>
</reference>
<keyword evidence="12" id="KW-1185">Reference proteome</keyword>
<dbReference type="PROSITE" id="PS50850">
    <property type="entry name" value="MFS"/>
    <property type="match status" value="1"/>
</dbReference>
<gene>
    <name evidence="11" type="ORF">RSO01_90510</name>
</gene>
<dbReference type="PRINTS" id="PR01035">
    <property type="entry name" value="TCRTETA"/>
</dbReference>
<comment type="similarity">
    <text evidence="3">Belongs to the major facilitator superfamily. TCR/Tet family.</text>
</comment>
<keyword evidence="8 9" id="KW-0472">Membrane</keyword>
<dbReference type="InterPro" id="IPR036259">
    <property type="entry name" value="MFS_trans_sf"/>
</dbReference>
<sequence length="382" mass="39862">MCTVTAIDMLGYGIIVPILPFYAETLGASAVDLAVIIAAFPLAQSLSYALLGRLSDRFGRRRLIVIGLAISAASYVAFGFASSFSTLLLSRVGAGFGAGTFAVLQAFAADMTDDKQRTAAMGYIGASYGVGLMLGPVLASLTFGLGYSVTGLAAALLAIAGALLAGLCLPRSIHRNDCQSRQQPLALRAWLGAYASWPLSVVVIIYLITLPAFEGVMSMLALFLERRISLGVQGAGFLWAWAGLITILSRVAIGRWSARFDDRAILLAGLGLLLSGVALLVETTNFWFGLLAVLPFATGYGLVFPTLSSLASKLADDDFKGSILGGFLFLGGGGRVIGPIIAGLAFERIGIDLPMLLAAVSFALAAMVTLAIPRQVRAPSQA</sequence>
<keyword evidence="6 9" id="KW-0812">Transmembrane</keyword>
<evidence type="ECO:0000313" key="11">
    <source>
        <dbReference type="EMBL" id="GEP61885.1"/>
    </source>
</evidence>
<evidence type="ECO:0000256" key="5">
    <source>
        <dbReference type="ARBA" id="ARBA00022475"/>
    </source>
</evidence>
<dbReference type="InterPro" id="IPR011701">
    <property type="entry name" value="MFS"/>
</dbReference>
<dbReference type="SUPFAM" id="SSF103473">
    <property type="entry name" value="MFS general substrate transporter"/>
    <property type="match status" value="1"/>
</dbReference>
<feature type="domain" description="Major facilitator superfamily (MFS) profile" evidence="10">
    <location>
        <begin position="1"/>
        <end position="377"/>
    </location>
</feature>
<keyword evidence="5" id="KW-1003">Cell membrane</keyword>
<evidence type="ECO:0000256" key="3">
    <source>
        <dbReference type="ARBA" id="ARBA00007520"/>
    </source>
</evidence>
<feature type="transmembrane region" description="Helical" evidence="9">
    <location>
        <begin position="189"/>
        <end position="208"/>
    </location>
</feature>
<dbReference type="GO" id="GO:0022857">
    <property type="term" value="F:transmembrane transporter activity"/>
    <property type="evidence" value="ECO:0007669"/>
    <property type="project" value="InterPro"/>
</dbReference>
<dbReference type="GO" id="GO:0005886">
    <property type="term" value="C:plasma membrane"/>
    <property type="evidence" value="ECO:0007669"/>
    <property type="project" value="UniProtKB-SubCell"/>
</dbReference>
<evidence type="ECO:0000256" key="2">
    <source>
        <dbReference type="ARBA" id="ARBA00004651"/>
    </source>
</evidence>
<evidence type="ECO:0000256" key="6">
    <source>
        <dbReference type="ARBA" id="ARBA00022692"/>
    </source>
</evidence>
<keyword evidence="7 9" id="KW-1133">Transmembrane helix</keyword>
<dbReference type="InterPro" id="IPR005829">
    <property type="entry name" value="Sugar_transporter_CS"/>
</dbReference>
<dbReference type="AlphaFoldDB" id="A0A512NSH0"/>
<comment type="subcellular location">
    <subcellularLocation>
        <location evidence="2">Cell membrane</location>
        <topology evidence="2">Multi-pass membrane protein</topology>
    </subcellularLocation>
</comment>